<feature type="transmembrane region" description="Helical" evidence="1">
    <location>
        <begin position="444"/>
        <end position="463"/>
    </location>
</feature>
<proteinExistence type="predicted"/>
<accession>A0A084EUI0</accession>
<dbReference type="RefSeq" id="WP_037516225.1">
    <property type="nucleotide sequence ID" value="NZ_JGVR01000001.1"/>
</dbReference>
<dbReference type="AlphaFoldDB" id="A0A084EUI0"/>
<dbReference type="STRING" id="13690.AX777_06890"/>
<sequence length="637" mass="70425">MNLQSWPAFRARAPHWFAILTAYADRHWKWLTFLIWIAILVGMLVDRWPAIHWLTLSDTDDNIRFVQVKDWLAGQGWYDLRQYRLDPPGGANIHWSRLVDIPLAGLMLFFRAFVEQDLADRLACAIAPLLPLFLLMLSLGSIARRLAGDAVGARWAWLFAVLAPLAAQMGLGMFAPMRIDHHGWQLALALTMMAGLIDRNWLRGGVVAGVSSALSVAIGMEMIVYLAAGGALVALRWVFRDGAGRRMLPYGLSLAGATSLCYVLFASYDNRHMVCDAISPIWVAVFGAAGAGMVLLSRLPLRLWWQRLIAGMIVGGAVGLFFLLNWPQCLTPYQISPELQQLWLANIREAKPITAQAQSLVVPLMALPAVGLLGLLWALWDVRRDSDRLWAFATIGLMMLFSTALLFWQLRAGPAAQLLAIPPAAWAGWRLVTAIFTGSRRVRILAGIGTLLVGAIACAYPLYPQVITLWQQATGTKPKPWRPSAIARTDAIKKANGRCRTLPALEVLDQLPPATIFTMVDLGPRIIATTHHSAVAGPYHRNGATILDMHHAYDGPADAFRPIAAKHHATYLLVCPNFPEGTIYQSRSPRGFYADLMRGTIPAWLQPVTLKTAMTLPYTLYRIDYSAPGGKKVAQQR</sequence>
<dbReference type="EMBL" id="JGVR01000001">
    <property type="protein sequence ID" value="KEZ21622.1"/>
    <property type="molecule type" value="Genomic_DNA"/>
</dbReference>
<feature type="transmembrane region" description="Helical" evidence="1">
    <location>
        <begin position="360"/>
        <end position="380"/>
    </location>
</feature>
<feature type="transmembrane region" description="Helical" evidence="1">
    <location>
        <begin position="28"/>
        <end position="45"/>
    </location>
</feature>
<feature type="transmembrane region" description="Helical" evidence="1">
    <location>
        <begin position="308"/>
        <end position="326"/>
    </location>
</feature>
<keyword evidence="1" id="KW-0812">Transmembrane</keyword>
<comment type="caution">
    <text evidence="2">The sequence shown here is derived from an EMBL/GenBank/DDBJ whole genome shotgun (WGS) entry which is preliminary data.</text>
</comment>
<evidence type="ECO:0008006" key="4">
    <source>
        <dbReference type="Google" id="ProtNLM"/>
    </source>
</evidence>
<name>A0A084EUI0_SPHYA</name>
<feature type="transmembrane region" description="Helical" evidence="1">
    <location>
        <begin position="247"/>
        <end position="265"/>
    </location>
</feature>
<reference evidence="2 3" key="1">
    <citation type="submission" date="2014-03" db="EMBL/GenBank/DDBJ databases">
        <title>Genome sequence of Sphingobium yanoikuyae B1.</title>
        <authorList>
            <person name="Gan H.M."/>
            <person name="Gan H.Y."/>
            <person name="Savka M.A."/>
        </authorList>
    </citation>
    <scope>NUCLEOTIDE SEQUENCE [LARGE SCALE GENOMIC DNA]</scope>
    <source>
        <strain evidence="2 3">B1</strain>
    </source>
</reference>
<dbReference type="PATRIC" id="fig|13690.10.peg.312"/>
<organism evidence="2 3">
    <name type="scientific">Sphingobium yanoikuyae</name>
    <name type="common">Sphingomonas yanoikuyae</name>
    <dbReference type="NCBI Taxonomy" id="13690"/>
    <lineage>
        <taxon>Bacteria</taxon>
        <taxon>Pseudomonadati</taxon>
        <taxon>Pseudomonadota</taxon>
        <taxon>Alphaproteobacteria</taxon>
        <taxon>Sphingomonadales</taxon>
        <taxon>Sphingomonadaceae</taxon>
        <taxon>Sphingobium</taxon>
    </lineage>
</organism>
<evidence type="ECO:0000313" key="3">
    <source>
        <dbReference type="Proteomes" id="UP000028534"/>
    </source>
</evidence>
<feature type="transmembrane region" description="Helical" evidence="1">
    <location>
        <begin position="186"/>
        <end position="202"/>
    </location>
</feature>
<keyword evidence="1" id="KW-1133">Transmembrane helix</keyword>
<evidence type="ECO:0000256" key="1">
    <source>
        <dbReference type="SAM" id="Phobius"/>
    </source>
</evidence>
<feature type="transmembrane region" description="Helical" evidence="1">
    <location>
        <begin position="389"/>
        <end position="408"/>
    </location>
</feature>
<feature type="transmembrane region" description="Helical" evidence="1">
    <location>
        <begin position="214"/>
        <end position="235"/>
    </location>
</feature>
<feature type="transmembrane region" description="Helical" evidence="1">
    <location>
        <begin position="122"/>
        <end position="143"/>
    </location>
</feature>
<protein>
    <recommendedName>
        <fullName evidence="4">AcrB/AcrD/AcrF family protein</fullName>
    </recommendedName>
</protein>
<gene>
    <name evidence="2" type="ORF">CP98_00300</name>
</gene>
<dbReference type="eggNOG" id="COG1287">
    <property type="taxonomic scope" value="Bacteria"/>
</dbReference>
<feature type="transmembrane region" description="Helical" evidence="1">
    <location>
        <begin position="277"/>
        <end position="296"/>
    </location>
</feature>
<feature type="transmembrane region" description="Helical" evidence="1">
    <location>
        <begin position="414"/>
        <end position="432"/>
    </location>
</feature>
<dbReference type="Proteomes" id="UP000028534">
    <property type="component" value="Unassembled WGS sequence"/>
</dbReference>
<keyword evidence="1" id="KW-0472">Membrane</keyword>
<evidence type="ECO:0000313" key="2">
    <source>
        <dbReference type="EMBL" id="KEZ21622.1"/>
    </source>
</evidence>
<feature type="transmembrane region" description="Helical" evidence="1">
    <location>
        <begin position="93"/>
        <end position="110"/>
    </location>
</feature>
<feature type="transmembrane region" description="Helical" evidence="1">
    <location>
        <begin position="155"/>
        <end position="174"/>
    </location>
</feature>